<dbReference type="EMBL" id="GBHO01006406">
    <property type="protein sequence ID" value="JAG37198.1"/>
    <property type="molecule type" value="Transcribed_RNA"/>
</dbReference>
<evidence type="ECO:0000256" key="5">
    <source>
        <dbReference type="ARBA" id="ARBA00023163"/>
    </source>
</evidence>
<comment type="subcellular location">
    <subcellularLocation>
        <location evidence="1">Nucleus</location>
    </subcellularLocation>
</comment>
<keyword evidence="11" id="KW-0346">Stress response</keyword>
<protein>
    <submittedName>
        <fullName evidence="11">Heat shock factor protein 1</fullName>
    </submittedName>
</protein>
<evidence type="ECO:0000313" key="13">
    <source>
        <dbReference type="EMBL" id="JAG37200.1"/>
    </source>
</evidence>
<dbReference type="Gene3D" id="1.10.10.10">
    <property type="entry name" value="Winged helix-like DNA-binding domain superfamily/Winged helix DNA-binding domain"/>
    <property type="match status" value="1"/>
</dbReference>
<dbReference type="SMART" id="SM00415">
    <property type="entry name" value="HSF"/>
    <property type="match status" value="1"/>
</dbReference>
<dbReference type="PROSITE" id="PS00434">
    <property type="entry name" value="HSF_DOMAIN"/>
    <property type="match status" value="1"/>
</dbReference>
<evidence type="ECO:0000256" key="1">
    <source>
        <dbReference type="ARBA" id="ARBA00004123"/>
    </source>
</evidence>
<feature type="region of interest" description="Disordered" evidence="9">
    <location>
        <begin position="515"/>
        <end position="557"/>
    </location>
</feature>
<dbReference type="GO" id="GO:0003700">
    <property type="term" value="F:DNA-binding transcription factor activity"/>
    <property type="evidence" value="ECO:0007669"/>
    <property type="project" value="InterPro"/>
</dbReference>
<keyword evidence="8" id="KW-0175">Coiled coil</keyword>
<evidence type="ECO:0000256" key="7">
    <source>
        <dbReference type="RuleBase" id="RU004020"/>
    </source>
</evidence>
<name>A0A0A9Z1H6_LYGHE</name>
<feature type="domain" description="HSF-type DNA-binding" evidence="10">
    <location>
        <begin position="58"/>
        <end position="82"/>
    </location>
</feature>
<dbReference type="GO" id="GO:0043565">
    <property type="term" value="F:sequence-specific DNA binding"/>
    <property type="evidence" value="ECO:0007669"/>
    <property type="project" value="InterPro"/>
</dbReference>
<comment type="similarity">
    <text evidence="2 7">Belongs to the HSF family.</text>
</comment>
<evidence type="ECO:0000256" key="9">
    <source>
        <dbReference type="SAM" id="MobiDB-lite"/>
    </source>
</evidence>
<dbReference type="InterPro" id="IPR000232">
    <property type="entry name" value="HSF_DNA-bd"/>
</dbReference>
<evidence type="ECO:0000256" key="2">
    <source>
        <dbReference type="ARBA" id="ARBA00006403"/>
    </source>
</evidence>
<dbReference type="InterPro" id="IPR036390">
    <property type="entry name" value="WH_DNA-bd_sf"/>
</dbReference>
<proteinExistence type="inferred from homology"/>
<dbReference type="FunFam" id="1.10.10.10:FF:000027">
    <property type="entry name" value="Heat shock transcription factor 1"/>
    <property type="match status" value="1"/>
</dbReference>
<evidence type="ECO:0000259" key="10">
    <source>
        <dbReference type="PROSITE" id="PS00434"/>
    </source>
</evidence>
<keyword evidence="6" id="KW-0539">Nucleus</keyword>
<dbReference type="PANTHER" id="PTHR10015:SF427">
    <property type="entry name" value="HEAT SHOCK FACTOR PROTEIN"/>
    <property type="match status" value="1"/>
</dbReference>
<dbReference type="GO" id="GO:0005634">
    <property type="term" value="C:nucleus"/>
    <property type="evidence" value="ECO:0007669"/>
    <property type="project" value="UniProtKB-SubCell"/>
</dbReference>
<dbReference type="PANTHER" id="PTHR10015">
    <property type="entry name" value="HEAT SHOCK TRANSCRIPTION FACTOR"/>
    <property type="match status" value="1"/>
</dbReference>
<sequence>MIPKMSSNNASVATTVPAFIAKLWHMVSDPNCDDLICWAEDGTSFFIKDQVRFCSQLLPRYYKHNNMASFIRQLNKYGFHKVSSIESSSLLSEKGDYEFAHEFFVKDCVKSLEMIKRKMSSTSREIVDIKGDMTPLLQNLLMQVQELKDNHENVEAKITSMKRENDALWREHSVLRQKYVKQQKMINQLIQFLVTLVQQTRGVNVNRPRGGPIILKDLQQTPLMAIEAKKRNTPVISEIDSLETTDPKGNSSTTYTLSADDPLISPSPSYLIDSPIAVDQTDPSVMLFTAPESPGEPPTLQVSSSPTFTEPTVVWHDGPTVTGIQSLNSPISSFSVGSPSSSQVNLTVCPQDVTPAIIPSKIIASSQKNESGKERNNVNMKKPSKPKMKVPIVVKQEKLDSNDSSDIMFNIDETTEPDSTEDERSSTKRKEPEASSSLVLSDKGSRQELENHLDVVQSDLDSLKDILQGLDTSAFMSLFNEQDPLGLNMPDSSNKQQLVSIYPGLIDISDMLMDDEGDPLPSSPVDTTAIDSLLNTPQPTPSLFTEPNFNPPKRLKK</sequence>
<evidence type="ECO:0000256" key="4">
    <source>
        <dbReference type="ARBA" id="ARBA00023125"/>
    </source>
</evidence>
<dbReference type="InterPro" id="IPR036388">
    <property type="entry name" value="WH-like_DNA-bd_sf"/>
</dbReference>
<feature type="coiled-coil region" evidence="8">
    <location>
        <begin position="137"/>
        <end position="164"/>
    </location>
</feature>
<dbReference type="EMBL" id="GBHO01006404">
    <property type="protein sequence ID" value="JAG37200.1"/>
    <property type="molecule type" value="Transcribed_RNA"/>
</dbReference>
<dbReference type="PRINTS" id="PR00056">
    <property type="entry name" value="HSFDOMAIN"/>
</dbReference>
<dbReference type="EMBL" id="GBHO01006405">
    <property type="protein sequence ID" value="JAG37199.1"/>
    <property type="molecule type" value="Transcribed_RNA"/>
</dbReference>
<organism evidence="11">
    <name type="scientific">Lygus hesperus</name>
    <name type="common">Western plant bug</name>
    <dbReference type="NCBI Taxonomy" id="30085"/>
    <lineage>
        <taxon>Eukaryota</taxon>
        <taxon>Metazoa</taxon>
        <taxon>Ecdysozoa</taxon>
        <taxon>Arthropoda</taxon>
        <taxon>Hexapoda</taxon>
        <taxon>Insecta</taxon>
        <taxon>Pterygota</taxon>
        <taxon>Neoptera</taxon>
        <taxon>Paraneoptera</taxon>
        <taxon>Hemiptera</taxon>
        <taxon>Heteroptera</taxon>
        <taxon>Panheteroptera</taxon>
        <taxon>Cimicomorpha</taxon>
        <taxon>Miridae</taxon>
        <taxon>Mirini</taxon>
        <taxon>Lygus</taxon>
    </lineage>
</organism>
<feature type="compositionally biased region" description="Basic and acidic residues" evidence="9">
    <location>
        <begin position="422"/>
        <end position="433"/>
    </location>
</feature>
<evidence type="ECO:0000256" key="6">
    <source>
        <dbReference type="ARBA" id="ARBA00023242"/>
    </source>
</evidence>
<feature type="region of interest" description="Disordered" evidence="9">
    <location>
        <begin position="360"/>
        <end position="445"/>
    </location>
</feature>
<evidence type="ECO:0000313" key="11">
    <source>
        <dbReference type="EMBL" id="JAG37198.1"/>
    </source>
</evidence>
<keyword evidence="5" id="KW-0804">Transcription</keyword>
<gene>
    <name evidence="11" type="primary">HSF1_2</name>
    <name evidence="13" type="synonym">HSF1_0</name>
    <name evidence="12" type="synonym">HSF1_1</name>
    <name evidence="11" type="ORF">CM83_18002</name>
    <name evidence="12" type="ORF">CM83_18003</name>
    <name evidence="13" type="ORF">CM83_18004</name>
</gene>
<accession>A0A0A9Z1H6</accession>
<feature type="compositionally biased region" description="Polar residues" evidence="9">
    <location>
        <begin position="524"/>
        <end position="548"/>
    </location>
</feature>
<keyword evidence="3" id="KW-0805">Transcription regulation</keyword>
<dbReference type="Pfam" id="PF00447">
    <property type="entry name" value="HSF_DNA-bind"/>
    <property type="match status" value="1"/>
</dbReference>
<dbReference type="AlphaFoldDB" id="A0A0A9Z1H6"/>
<reference evidence="11" key="1">
    <citation type="journal article" date="2014" name="PLoS ONE">
        <title>Transcriptome-Based Identification of ABC Transporters in the Western Tarnished Plant Bug Lygus hesperus.</title>
        <authorList>
            <person name="Hull J.J."/>
            <person name="Chaney K."/>
            <person name="Geib S.M."/>
            <person name="Fabrick J.A."/>
            <person name="Brent C.S."/>
            <person name="Walsh D."/>
            <person name="Lavine L.C."/>
        </authorList>
    </citation>
    <scope>NUCLEOTIDE SEQUENCE</scope>
</reference>
<evidence type="ECO:0000256" key="3">
    <source>
        <dbReference type="ARBA" id="ARBA00023015"/>
    </source>
</evidence>
<dbReference type="SUPFAM" id="SSF46785">
    <property type="entry name" value="Winged helix' DNA-binding domain"/>
    <property type="match status" value="1"/>
</dbReference>
<evidence type="ECO:0000313" key="12">
    <source>
        <dbReference type="EMBL" id="JAG37199.1"/>
    </source>
</evidence>
<keyword evidence="4" id="KW-0238">DNA-binding</keyword>
<reference evidence="11" key="2">
    <citation type="submission" date="2014-07" db="EMBL/GenBank/DDBJ databases">
        <authorList>
            <person name="Hull J."/>
        </authorList>
    </citation>
    <scope>NUCLEOTIDE SEQUENCE</scope>
</reference>
<evidence type="ECO:0000256" key="8">
    <source>
        <dbReference type="SAM" id="Coils"/>
    </source>
</evidence>